<sequence length="715" mass="77753">MPTTAPAAQRRRRTPSARRDDEAPIIPILARKVREVEAKAQRGKLGPTNRVKFQVIAFLVREERARVKADTTLADGARAELLKRLDGVATILAKTAARDTSLIQLLEVDQAASPVARRMRRDWLLESGAELAPDELIITDVAPASTTVVPAALAERQVVPASIESRQLANPFQPPDLSLRAPKPTPRRRLDGWELMGPLYKAFEMGAGGASASMELPQVPEFDRLSPKGLEVMPHQSRFLEAVRDGHRTFLLADEPGLGKTAESVLAASVAGAYPLLAVVPNVVKMNWAREVERWTPQRRATVIHGDGETVDAFADVFIVNYEILDRHLSWLGSLGLKGMVVDEAHFIKNLTSQRSQNVLALATRIREQVRNPLLLALTGTPLINDVEDFDAIWRFLGWTTGEKPGPVLMERLDDTGLTPADKAFYPEAREAVISMGIVRRKKKDVAADLPDKLIADLPVELDDDFGRSIRAAERELGERLAARYRRIIEARGARGSTSGGVDADIVRLVAQNELDESKAAGTGSENVFTMVRKIGQAKALLAADYTVQLQRSVGKVVFFAKHIDVMDAAEAHFAAAGIRTISIRGDQTTPARQIAIDAFNNDPGVGVAVCSLTAAGVGLNMQAASNVVLAELSWTAAEQTQAIDRVHRIGQDEPVTAWRIIAAHTIDTKIAELIDSKQGLAARALDGEAVDPQSSDSVQLSALMHLVRRALGAE</sequence>
<dbReference type="PANTHER" id="PTHR45766:SF6">
    <property type="entry name" value="SWI_SNF-RELATED MATRIX-ASSOCIATED ACTIN-DEPENDENT REGULATOR OF CHROMATIN SUBFAMILY A-LIKE PROTEIN 1"/>
    <property type="match status" value="1"/>
</dbReference>
<dbReference type="SMART" id="SM00490">
    <property type="entry name" value="HELICc"/>
    <property type="match status" value="1"/>
</dbReference>
<dbReference type="PANTHER" id="PTHR45766">
    <property type="entry name" value="DNA ANNEALING HELICASE AND ENDONUCLEASE ZRANB3 FAMILY MEMBER"/>
    <property type="match status" value="1"/>
</dbReference>
<evidence type="ECO:0000256" key="2">
    <source>
        <dbReference type="SAM" id="MobiDB-lite"/>
    </source>
</evidence>
<reference evidence="5 6" key="1">
    <citation type="journal article" date="2019" name="Int. J. Syst. Evol. Microbiol.">
        <title>The Global Catalogue of Microorganisms (GCM) 10K type strain sequencing project: providing services to taxonomists for standard genome sequencing and annotation.</title>
        <authorList>
            <consortium name="The Broad Institute Genomics Platform"/>
            <consortium name="The Broad Institute Genome Sequencing Center for Infectious Disease"/>
            <person name="Wu L."/>
            <person name="Ma J."/>
        </authorList>
    </citation>
    <scope>NUCLEOTIDE SEQUENCE [LARGE SCALE GENOMIC DNA]</scope>
    <source>
        <strain evidence="5 6">JCM 14901</strain>
    </source>
</reference>
<evidence type="ECO:0000313" key="5">
    <source>
        <dbReference type="EMBL" id="GAA1947542.1"/>
    </source>
</evidence>
<name>A0ABN2Q9D4_9MICO</name>
<dbReference type="PROSITE" id="PS51192">
    <property type="entry name" value="HELICASE_ATP_BIND_1"/>
    <property type="match status" value="1"/>
</dbReference>
<dbReference type="SMART" id="SM00487">
    <property type="entry name" value="DEXDc"/>
    <property type="match status" value="1"/>
</dbReference>
<protein>
    <recommendedName>
        <fullName evidence="7">Helicase</fullName>
    </recommendedName>
</protein>
<evidence type="ECO:0000313" key="6">
    <source>
        <dbReference type="Proteomes" id="UP001499933"/>
    </source>
</evidence>
<keyword evidence="1" id="KW-0378">Hydrolase</keyword>
<dbReference type="Proteomes" id="UP001499933">
    <property type="component" value="Unassembled WGS sequence"/>
</dbReference>
<dbReference type="Gene3D" id="3.40.50.10810">
    <property type="entry name" value="Tandem AAA-ATPase domain"/>
    <property type="match status" value="1"/>
</dbReference>
<feature type="domain" description="Helicase ATP-binding" evidence="3">
    <location>
        <begin position="241"/>
        <end position="400"/>
    </location>
</feature>
<dbReference type="InterPro" id="IPR001650">
    <property type="entry name" value="Helicase_C-like"/>
</dbReference>
<dbReference type="Pfam" id="PF00176">
    <property type="entry name" value="SNF2-rel_dom"/>
    <property type="match status" value="1"/>
</dbReference>
<dbReference type="RefSeq" id="WP_344091207.1">
    <property type="nucleotide sequence ID" value="NZ_BAAAOG010000001.1"/>
</dbReference>
<comment type="caution">
    <text evidence="5">The sequence shown here is derived from an EMBL/GenBank/DDBJ whole genome shotgun (WGS) entry which is preliminary data.</text>
</comment>
<feature type="region of interest" description="Disordered" evidence="2">
    <location>
        <begin position="1"/>
        <end position="22"/>
    </location>
</feature>
<dbReference type="InterPro" id="IPR038718">
    <property type="entry name" value="SNF2-like_sf"/>
</dbReference>
<dbReference type="PROSITE" id="PS51194">
    <property type="entry name" value="HELICASE_CTER"/>
    <property type="match status" value="1"/>
</dbReference>
<proteinExistence type="predicted"/>
<dbReference type="Gene3D" id="3.40.50.300">
    <property type="entry name" value="P-loop containing nucleotide triphosphate hydrolases"/>
    <property type="match status" value="1"/>
</dbReference>
<evidence type="ECO:0000259" key="4">
    <source>
        <dbReference type="PROSITE" id="PS51194"/>
    </source>
</evidence>
<dbReference type="SUPFAM" id="SSF52540">
    <property type="entry name" value="P-loop containing nucleoside triphosphate hydrolases"/>
    <property type="match status" value="2"/>
</dbReference>
<accession>A0ABN2Q9D4</accession>
<dbReference type="InterPro" id="IPR014001">
    <property type="entry name" value="Helicase_ATP-bd"/>
</dbReference>
<dbReference type="InterPro" id="IPR027417">
    <property type="entry name" value="P-loop_NTPase"/>
</dbReference>
<dbReference type="CDD" id="cd18793">
    <property type="entry name" value="SF2_C_SNF"/>
    <property type="match status" value="1"/>
</dbReference>
<evidence type="ECO:0008006" key="7">
    <source>
        <dbReference type="Google" id="ProtNLM"/>
    </source>
</evidence>
<dbReference type="Pfam" id="PF00271">
    <property type="entry name" value="Helicase_C"/>
    <property type="match status" value="1"/>
</dbReference>
<dbReference type="InterPro" id="IPR049730">
    <property type="entry name" value="SNF2/RAD54-like_C"/>
</dbReference>
<dbReference type="EMBL" id="BAAAOG010000001">
    <property type="protein sequence ID" value="GAA1947542.1"/>
    <property type="molecule type" value="Genomic_DNA"/>
</dbReference>
<evidence type="ECO:0000259" key="3">
    <source>
        <dbReference type="PROSITE" id="PS51192"/>
    </source>
</evidence>
<feature type="domain" description="Helicase C-terminal" evidence="4">
    <location>
        <begin position="546"/>
        <end position="699"/>
    </location>
</feature>
<evidence type="ECO:0000256" key="1">
    <source>
        <dbReference type="ARBA" id="ARBA00022801"/>
    </source>
</evidence>
<dbReference type="CDD" id="cd17919">
    <property type="entry name" value="DEXHc_Snf"/>
    <property type="match status" value="1"/>
</dbReference>
<organism evidence="5 6">
    <name type="scientific">Microbacterium deminutum</name>
    <dbReference type="NCBI Taxonomy" id="344164"/>
    <lineage>
        <taxon>Bacteria</taxon>
        <taxon>Bacillati</taxon>
        <taxon>Actinomycetota</taxon>
        <taxon>Actinomycetes</taxon>
        <taxon>Micrococcales</taxon>
        <taxon>Microbacteriaceae</taxon>
        <taxon>Microbacterium</taxon>
    </lineage>
</organism>
<gene>
    <name evidence="5" type="ORF">GCM10009776_06920</name>
</gene>
<dbReference type="InterPro" id="IPR000330">
    <property type="entry name" value="SNF2_N"/>
</dbReference>
<keyword evidence="6" id="KW-1185">Reference proteome</keyword>